<reference evidence="11" key="1">
    <citation type="journal article" date="2014" name="Int. J. Syst. Evol. Microbiol.">
        <title>Complete genome sequence of Corynebacterium casei LMG S-19264T (=DSM 44701T), isolated from a smear-ripened cheese.</title>
        <authorList>
            <consortium name="US DOE Joint Genome Institute (JGI-PGF)"/>
            <person name="Walter F."/>
            <person name="Albersmeier A."/>
            <person name="Kalinowski J."/>
            <person name="Ruckert C."/>
        </authorList>
    </citation>
    <scope>NUCLEOTIDE SEQUENCE</scope>
    <source>
        <strain evidence="11">CGMCC 1.12777</strain>
    </source>
</reference>
<dbReference type="GO" id="GO:0009425">
    <property type="term" value="C:bacterial-type flagellum basal body"/>
    <property type="evidence" value="ECO:0007669"/>
    <property type="project" value="UniProtKB-SubCell"/>
</dbReference>
<evidence type="ECO:0000313" key="11">
    <source>
        <dbReference type="EMBL" id="GGH82182.1"/>
    </source>
</evidence>
<evidence type="ECO:0000256" key="2">
    <source>
        <dbReference type="ARBA" id="ARBA00009772"/>
    </source>
</evidence>
<evidence type="ECO:0000256" key="7">
    <source>
        <dbReference type="ARBA" id="ARBA00023136"/>
    </source>
</evidence>
<feature type="transmembrane region" description="Helical" evidence="10">
    <location>
        <begin position="65"/>
        <end position="88"/>
    </location>
</feature>
<feature type="transmembrane region" description="Helical" evidence="10">
    <location>
        <begin position="176"/>
        <end position="201"/>
    </location>
</feature>
<evidence type="ECO:0000256" key="9">
    <source>
        <dbReference type="NCBIfam" id="TIGR01400"/>
    </source>
</evidence>
<dbReference type="InterPro" id="IPR002010">
    <property type="entry name" value="T3SS_IM_R"/>
</dbReference>
<feature type="transmembrane region" description="Helical" evidence="10">
    <location>
        <begin position="35"/>
        <end position="53"/>
    </location>
</feature>
<organism evidence="11 12">
    <name type="scientific">Pullulanibacillus pueri</name>
    <dbReference type="NCBI Taxonomy" id="1437324"/>
    <lineage>
        <taxon>Bacteria</taxon>
        <taxon>Bacillati</taxon>
        <taxon>Bacillota</taxon>
        <taxon>Bacilli</taxon>
        <taxon>Bacillales</taxon>
        <taxon>Sporolactobacillaceae</taxon>
        <taxon>Pullulanibacillus</taxon>
    </lineage>
</organism>
<proteinExistence type="inferred from homology"/>
<reference evidence="11" key="2">
    <citation type="submission" date="2020-09" db="EMBL/GenBank/DDBJ databases">
        <authorList>
            <person name="Sun Q."/>
            <person name="Zhou Y."/>
        </authorList>
    </citation>
    <scope>NUCLEOTIDE SEQUENCE</scope>
    <source>
        <strain evidence="11">CGMCC 1.12777</strain>
    </source>
</reference>
<evidence type="ECO:0000256" key="4">
    <source>
        <dbReference type="ARBA" id="ARBA00022475"/>
    </source>
</evidence>
<evidence type="ECO:0000256" key="5">
    <source>
        <dbReference type="ARBA" id="ARBA00022692"/>
    </source>
</evidence>
<dbReference type="GO" id="GO:0005886">
    <property type="term" value="C:plasma membrane"/>
    <property type="evidence" value="ECO:0007669"/>
    <property type="project" value="UniProtKB-SubCell"/>
</dbReference>
<evidence type="ECO:0000256" key="1">
    <source>
        <dbReference type="ARBA" id="ARBA00002578"/>
    </source>
</evidence>
<comment type="caution">
    <text evidence="11">The sequence shown here is derived from an EMBL/GenBank/DDBJ whole genome shotgun (WGS) entry which is preliminary data.</text>
</comment>
<evidence type="ECO:0000256" key="8">
    <source>
        <dbReference type="ARBA" id="ARBA00023143"/>
    </source>
</evidence>
<feature type="transmembrane region" description="Helical" evidence="10">
    <location>
        <begin position="121"/>
        <end position="140"/>
    </location>
</feature>
<comment type="subcellular location">
    <subcellularLocation>
        <location evidence="10">Cell membrane</location>
        <topology evidence="10">Multi-pass membrane protein</topology>
    </subcellularLocation>
    <subcellularLocation>
        <location evidence="10">Bacterial flagellum basal body</location>
    </subcellularLocation>
</comment>
<evidence type="ECO:0000313" key="12">
    <source>
        <dbReference type="Proteomes" id="UP000656813"/>
    </source>
</evidence>
<evidence type="ECO:0000256" key="10">
    <source>
        <dbReference type="RuleBase" id="RU362071"/>
    </source>
</evidence>
<keyword evidence="8 10" id="KW-0975">Bacterial flagellum</keyword>
<dbReference type="PRINTS" id="PR00953">
    <property type="entry name" value="TYPE3IMRPROT"/>
</dbReference>
<feature type="transmembrane region" description="Helical" evidence="10">
    <location>
        <begin position="207"/>
        <end position="233"/>
    </location>
</feature>
<dbReference type="NCBIfam" id="TIGR01400">
    <property type="entry name" value="fliR"/>
    <property type="match status" value="1"/>
</dbReference>
<dbReference type="PANTHER" id="PTHR30065">
    <property type="entry name" value="FLAGELLAR BIOSYNTHETIC PROTEIN FLIR"/>
    <property type="match status" value="1"/>
</dbReference>
<evidence type="ECO:0000256" key="3">
    <source>
        <dbReference type="ARBA" id="ARBA00021717"/>
    </source>
</evidence>
<keyword evidence="4 10" id="KW-1003">Cell membrane</keyword>
<comment type="function">
    <text evidence="1 10">Role in flagellar biosynthesis.</text>
</comment>
<keyword evidence="6 10" id="KW-1133">Transmembrane helix</keyword>
<protein>
    <recommendedName>
        <fullName evidence="3 9">Flagellar biosynthetic protein FliR</fullName>
    </recommendedName>
</protein>
<keyword evidence="11" id="KW-0966">Cell projection</keyword>
<keyword evidence="11" id="KW-0282">Flagellum</keyword>
<accession>A0A8J3ELS0</accession>
<dbReference type="PANTHER" id="PTHR30065:SF1">
    <property type="entry name" value="SURFACE PRESENTATION OF ANTIGENS PROTEIN SPAR"/>
    <property type="match status" value="1"/>
</dbReference>
<evidence type="ECO:0000256" key="6">
    <source>
        <dbReference type="ARBA" id="ARBA00022989"/>
    </source>
</evidence>
<dbReference type="AlphaFoldDB" id="A0A8J3ELS0"/>
<keyword evidence="5 10" id="KW-0812">Transmembrane</keyword>
<dbReference type="GO" id="GO:0006605">
    <property type="term" value="P:protein targeting"/>
    <property type="evidence" value="ECO:0007669"/>
    <property type="project" value="UniProtKB-UniRule"/>
</dbReference>
<dbReference type="InterPro" id="IPR006303">
    <property type="entry name" value="FliR"/>
</dbReference>
<comment type="similarity">
    <text evidence="2 10">Belongs to the FliR/MopE/SpaR family.</text>
</comment>
<sequence length="257" mass="28376">MNIVQEFPLFLLVLVRMTSFFLVAPLFSYKTIPSRFKLSFAIIFSFIITLTLTSQKVEWGSQYPLLLVKEAIVGLSIGFVAGILFYAIQLAGTFIDLQMGFAMANLINPENGSSTPLSGQFLYIIMMVFLFTTNAHYMILNGIYYSFQLVPIDVVGIHLDQGSTAHFVTELTAKMFAIALQMALPIVGCLFLVDVAVGIIARTVPQLNVFVVGVPLKIGIGLIILLVVMPLLVAMFREVFELSADAMKEFMTYLGSS</sequence>
<dbReference type="Proteomes" id="UP000656813">
    <property type="component" value="Unassembled WGS sequence"/>
</dbReference>
<gene>
    <name evidence="11" type="primary">fliR</name>
    <name evidence="11" type="ORF">GCM10007096_21190</name>
</gene>
<keyword evidence="11" id="KW-0969">Cilium</keyword>
<dbReference type="RefSeq" id="WP_188497376.1">
    <property type="nucleotide sequence ID" value="NZ_BMFV01000014.1"/>
</dbReference>
<name>A0A8J3ELS0_9BACL</name>
<dbReference type="GO" id="GO:0044780">
    <property type="term" value="P:bacterial-type flagellum assembly"/>
    <property type="evidence" value="ECO:0007669"/>
    <property type="project" value="UniProtKB-UniRule"/>
</dbReference>
<keyword evidence="7 10" id="KW-0472">Membrane</keyword>
<keyword evidence="12" id="KW-1185">Reference proteome</keyword>
<dbReference type="EMBL" id="BMFV01000014">
    <property type="protein sequence ID" value="GGH82182.1"/>
    <property type="molecule type" value="Genomic_DNA"/>
</dbReference>
<feature type="transmembrane region" description="Helical" evidence="10">
    <location>
        <begin position="7"/>
        <end position="29"/>
    </location>
</feature>
<dbReference type="Pfam" id="PF01311">
    <property type="entry name" value="Bac_export_1"/>
    <property type="match status" value="1"/>
</dbReference>